<organism evidence="2">
    <name type="scientific">Arthrobacter saudimassiliensis</name>
    <dbReference type="NCBI Taxonomy" id="1461584"/>
    <lineage>
        <taxon>Bacteria</taxon>
        <taxon>Bacillati</taxon>
        <taxon>Actinomycetota</taxon>
        <taxon>Actinomycetes</taxon>
        <taxon>Micrococcales</taxon>
        <taxon>Micrococcaceae</taxon>
        <taxon>Arthrobacter</taxon>
    </lineage>
</organism>
<dbReference type="Pfam" id="PF00535">
    <property type="entry name" value="Glycos_transf_2"/>
    <property type="match status" value="1"/>
</dbReference>
<dbReference type="SUPFAM" id="SSF53448">
    <property type="entry name" value="Nucleotide-diphospho-sugar transferases"/>
    <property type="match status" value="1"/>
</dbReference>
<dbReference type="PATRIC" id="fig|1461584.3.peg.2305"/>
<keyword evidence="2" id="KW-0808">Transferase</keyword>
<feature type="domain" description="Glycosyltransferase 2-like" evidence="1">
    <location>
        <begin position="9"/>
        <end position="122"/>
    </location>
</feature>
<protein>
    <submittedName>
        <fullName evidence="2">Putative glycosyltransferase EpsH</fullName>
    </submittedName>
</protein>
<dbReference type="GO" id="GO:0016740">
    <property type="term" value="F:transferase activity"/>
    <property type="evidence" value="ECO:0007669"/>
    <property type="project" value="UniProtKB-KW"/>
</dbReference>
<gene>
    <name evidence="2" type="primary">epsH_3</name>
    <name evidence="2" type="ORF">BN1051_02330</name>
</gene>
<reference evidence="2" key="1">
    <citation type="submission" date="2014-07" db="EMBL/GenBank/DDBJ databases">
        <authorList>
            <person name="Urmite Genomes Urmite Genomes"/>
        </authorList>
    </citation>
    <scope>NUCLEOTIDE SEQUENCE</scope>
    <source>
        <strain evidence="2">11W110_air</strain>
    </source>
</reference>
<dbReference type="Gene3D" id="3.90.550.10">
    <property type="entry name" value="Spore Coat Polysaccharide Biosynthesis Protein SpsA, Chain A"/>
    <property type="match status" value="1"/>
</dbReference>
<dbReference type="PANTHER" id="PTHR43685:SF14">
    <property type="entry name" value="GLYCOSYLTRANSFERASE 2-LIKE DOMAIN-CONTAINING PROTEIN"/>
    <property type="match status" value="1"/>
</dbReference>
<dbReference type="PANTHER" id="PTHR43685">
    <property type="entry name" value="GLYCOSYLTRANSFERASE"/>
    <property type="match status" value="1"/>
</dbReference>
<proteinExistence type="predicted"/>
<dbReference type="CDD" id="cd00761">
    <property type="entry name" value="Glyco_tranf_GTA_type"/>
    <property type="match status" value="1"/>
</dbReference>
<dbReference type="EMBL" id="LN483071">
    <property type="protein sequence ID" value="CEA08967.1"/>
    <property type="molecule type" value="Genomic_DNA"/>
</dbReference>
<accession>A0A078MU26</accession>
<dbReference type="InterPro" id="IPR029044">
    <property type="entry name" value="Nucleotide-diphossugar_trans"/>
</dbReference>
<evidence type="ECO:0000313" key="2">
    <source>
        <dbReference type="EMBL" id="CEA08967.1"/>
    </source>
</evidence>
<sequence>MAASPPTVSVVIPCLDDAELLAGALASLARQTRAPLEVVVVDNGSTDGSARVAKEAGALVVTEPVRGIPAAAAAGYDAAAGDIIARCDADCVLPPDWIEKLQAAFAADPALSALSGPGRFRGFPRPLARAVDRLYLGSYYLAMGAALAHRPLFASNLALRRTVWEQVRSEVHRADPEQHDDVCLSFHLGQRFRCAYRSDLAVAMDSRAVLGAANLRRRFRRAFHTLRVHWRDGGQPWVRWQLRLAGGRAPAGPAGYGSGAA</sequence>
<dbReference type="InterPro" id="IPR050834">
    <property type="entry name" value="Glycosyltransf_2"/>
</dbReference>
<evidence type="ECO:0000259" key="1">
    <source>
        <dbReference type="Pfam" id="PF00535"/>
    </source>
</evidence>
<dbReference type="AlphaFoldDB" id="A0A078MU26"/>
<dbReference type="InterPro" id="IPR001173">
    <property type="entry name" value="Glyco_trans_2-like"/>
</dbReference>
<name>A0A078MU26_9MICC</name>